<dbReference type="Gene3D" id="3.30.1330.30">
    <property type="match status" value="1"/>
</dbReference>
<proteinExistence type="inferred from homology"/>
<dbReference type="EMBL" id="JAAVUN010000011">
    <property type="protein sequence ID" value="NKE09690.1"/>
    <property type="molecule type" value="Genomic_DNA"/>
</dbReference>
<comment type="similarity">
    <text evidence="1">Belongs to the class IV-like SAM-binding methyltransferase superfamily. RNA methyltransferase TrmH family.</text>
</comment>
<evidence type="ECO:0000256" key="1">
    <source>
        <dbReference type="ARBA" id="ARBA00007228"/>
    </source>
</evidence>
<evidence type="ECO:0000256" key="2">
    <source>
        <dbReference type="ARBA" id="ARBA00022603"/>
    </source>
</evidence>
<accession>A0A846TRV6</accession>
<sequence>MSISERLAESLLSNPRADRVRAVAGLARRSARCKQGLFLAEGPQNVREALSTQVALGSFQVPATTTPRGASSALLPVLDALYVTESCLDRHPDIAQLVEAVADGAGPHRVFIRLVTDEVLKVISDAQTPQGAVAVCRIPTVSVADVLGPAGETNTQGPARLTAALCRVQDPGNAGTIIRAADAAGADAVILTSGSVDLHNPKTVRSTAGSLFHLPVLTQVEFTDLVRAAGAVGAQMLAADGYAALNLDELQDAPLTGASVACDLATPTVWLFGNEAQGLSDTEKQAAAHRVAVPLYGRAESLNVGTAATLCLYASARAQRR</sequence>
<feature type="domain" description="MRM3-like substrate binding" evidence="5">
    <location>
        <begin position="19"/>
        <end position="134"/>
    </location>
</feature>
<dbReference type="Gene3D" id="3.40.1280.10">
    <property type="match status" value="1"/>
</dbReference>
<gene>
    <name evidence="6" type="ORF">GTW58_07025</name>
</gene>
<keyword evidence="3 6" id="KW-0808">Transferase</keyword>
<evidence type="ECO:0000313" key="6">
    <source>
        <dbReference type="EMBL" id="NKE09690.1"/>
    </source>
</evidence>
<evidence type="ECO:0000256" key="3">
    <source>
        <dbReference type="ARBA" id="ARBA00022679"/>
    </source>
</evidence>
<dbReference type="InterPro" id="IPR029026">
    <property type="entry name" value="tRNA_m1G_MTases_N"/>
</dbReference>
<dbReference type="GO" id="GO:0032259">
    <property type="term" value="P:methylation"/>
    <property type="evidence" value="ECO:0007669"/>
    <property type="project" value="UniProtKB-KW"/>
</dbReference>
<dbReference type="InterPro" id="IPR053888">
    <property type="entry name" value="MRM3-like_sub_bind"/>
</dbReference>
<dbReference type="InterPro" id="IPR051259">
    <property type="entry name" value="rRNA_Methyltransferase"/>
</dbReference>
<dbReference type="GO" id="GO:0008173">
    <property type="term" value="F:RNA methyltransferase activity"/>
    <property type="evidence" value="ECO:0007669"/>
    <property type="project" value="InterPro"/>
</dbReference>
<dbReference type="PANTHER" id="PTHR43191">
    <property type="entry name" value="RRNA METHYLTRANSFERASE 3"/>
    <property type="match status" value="1"/>
</dbReference>
<dbReference type="SUPFAM" id="SSF75217">
    <property type="entry name" value="alpha/beta knot"/>
    <property type="match status" value="1"/>
</dbReference>
<feature type="domain" description="tRNA/rRNA methyltransferase SpoU type" evidence="4">
    <location>
        <begin position="162"/>
        <end position="313"/>
    </location>
</feature>
<dbReference type="InterPro" id="IPR029064">
    <property type="entry name" value="Ribosomal_eL30-like_sf"/>
</dbReference>
<dbReference type="AlphaFoldDB" id="A0A846TRV6"/>
<reference evidence="6 7" key="1">
    <citation type="submission" date="2020-02" db="EMBL/GenBank/DDBJ databases">
        <authorList>
            <person name="Sun Q."/>
        </authorList>
    </citation>
    <scope>NUCLEOTIDE SEQUENCE [LARGE SCALE GENOMIC DNA]</scope>
    <source>
        <strain evidence="6 7">YIM 13062</strain>
    </source>
</reference>
<evidence type="ECO:0000259" key="5">
    <source>
        <dbReference type="Pfam" id="PF22435"/>
    </source>
</evidence>
<protein>
    <submittedName>
        <fullName evidence="6">RNA methyltransferase</fullName>
    </submittedName>
</protein>
<dbReference type="InterPro" id="IPR029028">
    <property type="entry name" value="Alpha/beta_knot_MTases"/>
</dbReference>
<evidence type="ECO:0000313" key="7">
    <source>
        <dbReference type="Proteomes" id="UP000521379"/>
    </source>
</evidence>
<dbReference type="GO" id="GO:0003723">
    <property type="term" value="F:RNA binding"/>
    <property type="evidence" value="ECO:0007669"/>
    <property type="project" value="InterPro"/>
</dbReference>
<dbReference type="Pfam" id="PF22435">
    <property type="entry name" value="MRM3-like_sub_bind"/>
    <property type="match status" value="1"/>
</dbReference>
<dbReference type="Pfam" id="PF00588">
    <property type="entry name" value="SpoU_methylase"/>
    <property type="match status" value="1"/>
</dbReference>
<evidence type="ECO:0000259" key="4">
    <source>
        <dbReference type="Pfam" id="PF00588"/>
    </source>
</evidence>
<dbReference type="GO" id="GO:0006396">
    <property type="term" value="P:RNA processing"/>
    <property type="evidence" value="ECO:0007669"/>
    <property type="project" value="InterPro"/>
</dbReference>
<dbReference type="CDD" id="cd18095">
    <property type="entry name" value="SpoU-like_rRNA-MTase"/>
    <property type="match status" value="1"/>
</dbReference>
<organism evidence="6 7">
    <name type="scientific">Kocuria subflava</name>
    <dbReference type="NCBI Taxonomy" id="1736139"/>
    <lineage>
        <taxon>Bacteria</taxon>
        <taxon>Bacillati</taxon>
        <taxon>Actinomycetota</taxon>
        <taxon>Actinomycetes</taxon>
        <taxon>Micrococcales</taxon>
        <taxon>Micrococcaceae</taxon>
        <taxon>Kocuria</taxon>
    </lineage>
</organism>
<keyword evidence="2 6" id="KW-0489">Methyltransferase</keyword>
<dbReference type="PANTHER" id="PTHR43191:SF2">
    <property type="entry name" value="RRNA METHYLTRANSFERASE 3, MITOCHONDRIAL"/>
    <property type="match status" value="1"/>
</dbReference>
<dbReference type="RefSeq" id="WP_119933268.1">
    <property type="nucleotide sequence ID" value="NZ_JAAVUN010000011.1"/>
</dbReference>
<keyword evidence="7" id="KW-1185">Reference proteome</keyword>
<dbReference type="Proteomes" id="UP000521379">
    <property type="component" value="Unassembled WGS sequence"/>
</dbReference>
<name>A0A846TRV6_9MICC</name>
<dbReference type="InterPro" id="IPR001537">
    <property type="entry name" value="SpoU_MeTrfase"/>
</dbReference>
<dbReference type="SUPFAM" id="SSF55315">
    <property type="entry name" value="L30e-like"/>
    <property type="match status" value="1"/>
</dbReference>
<comment type="caution">
    <text evidence="6">The sequence shown here is derived from an EMBL/GenBank/DDBJ whole genome shotgun (WGS) entry which is preliminary data.</text>
</comment>